<dbReference type="InterPro" id="IPR020613">
    <property type="entry name" value="Thiolase_CS"/>
</dbReference>
<comment type="caution">
    <text evidence="9">The sequence shown here is derived from an EMBL/GenBank/DDBJ whole genome shotgun (WGS) entry which is preliminary data.</text>
</comment>
<evidence type="ECO:0000313" key="10">
    <source>
        <dbReference type="Proteomes" id="UP000324629"/>
    </source>
</evidence>
<evidence type="ECO:0000313" key="9">
    <source>
        <dbReference type="EMBL" id="KAA3679913.1"/>
    </source>
</evidence>
<dbReference type="AlphaFoldDB" id="A0A5J4NWI9"/>
<dbReference type="InterPro" id="IPR016039">
    <property type="entry name" value="Thiolase-like"/>
</dbReference>
<dbReference type="PROSITE" id="PS00099">
    <property type="entry name" value="THIOLASE_3"/>
    <property type="match status" value="1"/>
</dbReference>
<evidence type="ECO:0000256" key="5">
    <source>
        <dbReference type="PIRSR" id="PIRSR000429-1"/>
    </source>
</evidence>
<reference evidence="9 10" key="1">
    <citation type="journal article" date="2019" name="Gigascience">
        <title>Whole-genome sequence of the oriental lung fluke Paragonimus westermani.</title>
        <authorList>
            <person name="Oey H."/>
            <person name="Zakrzewski M."/>
            <person name="Narain K."/>
            <person name="Devi K.R."/>
            <person name="Agatsuma T."/>
            <person name="Nawaratna S."/>
            <person name="Gobert G.N."/>
            <person name="Jones M.K."/>
            <person name="Ragan M.A."/>
            <person name="McManus D.P."/>
            <person name="Krause L."/>
        </authorList>
    </citation>
    <scope>NUCLEOTIDE SEQUENCE [LARGE SCALE GENOMIC DNA]</scope>
    <source>
        <strain evidence="9 10">IND2009</strain>
    </source>
</reference>
<protein>
    <submittedName>
        <fullName evidence="9">Acetyl-CoA acyltransferase 2</fullName>
    </submittedName>
</protein>
<dbReference type="GO" id="GO:0006635">
    <property type="term" value="P:fatty acid beta-oxidation"/>
    <property type="evidence" value="ECO:0007669"/>
    <property type="project" value="TreeGrafter"/>
</dbReference>
<name>A0A5J4NWI9_9TREM</name>
<dbReference type="GO" id="GO:0005739">
    <property type="term" value="C:mitochondrion"/>
    <property type="evidence" value="ECO:0007669"/>
    <property type="project" value="TreeGrafter"/>
</dbReference>
<feature type="domain" description="Thiolase C-terminal" evidence="8">
    <location>
        <begin position="276"/>
        <end position="403"/>
    </location>
</feature>
<evidence type="ECO:0000259" key="7">
    <source>
        <dbReference type="Pfam" id="PF00108"/>
    </source>
</evidence>
<dbReference type="InterPro" id="IPR020615">
    <property type="entry name" value="Thiolase_acyl_enz_int_AS"/>
</dbReference>
<dbReference type="PROSITE" id="PS00098">
    <property type="entry name" value="THIOLASE_1"/>
    <property type="match status" value="1"/>
</dbReference>
<dbReference type="Gene3D" id="3.40.47.10">
    <property type="match status" value="2"/>
</dbReference>
<dbReference type="PROSITE" id="PS00737">
    <property type="entry name" value="THIOLASE_2"/>
    <property type="match status" value="1"/>
</dbReference>
<dbReference type="FunFam" id="3.40.47.10:FF:000010">
    <property type="entry name" value="Acetyl-CoA acetyltransferase (Thiolase)"/>
    <property type="match status" value="1"/>
</dbReference>
<feature type="active site" description="Acyl-thioester intermediate" evidence="5">
    <location>
        <position position="95"/>
    </location>
</feature>
<gene>
    <name evidence="9" type="ORF">DEA37_0000763</name>
</gene>
<keyword evidence="3 6" id="KW-0808">Transferase</keyword>
<feature type="domain" description="Thiolase N-terminal" evidence="7">
    <location>
        <begin position="10"/>
        <end position="269"/>
    </location>
</feature>
<dbReference type="InterPro" id="IPR020617">
    <property type="entry name" value="Thiolase_C"/>
</dbReference>
<dbReference type="SUPFAM" id="SSF53901">
    <property type="entry name" value="Thiolase-like"/>
    <property type="match status" value="2"/>
</dbReference>
<dbReference type="Pfam" id="PF00108">
    <property type="entry name" value="Thiolase_N"/>
    <property type="match status" value="1"/>
</dbReference>
<dbReference type="InterPro" id="IPR020610">
    <property type="entry name" value="Thiolase_AS"/>
</dbReference>
<dbReference type="NCBIfam" id="TIGR01930">
    <property type="entry name" value="AcCoA-C-Actrans"/>
    <property type="match status" value="1"/>
</dbReference>
<keyword evidence="4 6" id="KW-0012">Acyltransferase</keyword>
<evidence type="ECO:0000259" key="8">
    <source>
        <dbReference type="Pfam" id="PF02803"/>
    </source>
</evidence>
<dbReference type="CDD" id="cd00751">
    <property type="entry name" value="thiolase"/>
    <property type="match status" value="1"/>
</dbReference>
<dbReference type="InterPro" id="IPR002155">
    <property type="entry name" value="Thiolase"/>
</dbReference>
<accession>A0A5J4NWI9</accession>
<dbReference type="InterPro" id="IPR020616">
    <property type="entry name" value="Thiolase_N"/>
</dbReference>
<comment type="pathway">
    <text evidence="1">Lipid metabolism.</text>
</comment>
<dbReference type="EMBL" id="QNGE01000592">
    <property type="protein sequence ID" value="KAA3679913.1"/>
    <property type="molecule type" value="Genomic_DNA"/>
</dbReference>
<evidence type="ECO:0000256" key="6">
    <source>
        <dbReference type="RuleBase" id="RU003557"/>
    </source>
</evidence>
<keyword evidence="10" id="KW-1185">Reference proteome</keyword>
<dbReference type="GO" id="GO:0003985">
    <property type="term" value="F:acetyl-CoA C-acetyltransferase activity"/>
    <property type="evidence" value="ECO:0007669"/>
    <property type="project" value="TreeGrafter"/>
</dbReference>
<dbReference type="PIRSF" id="PIRSF000429">
    <property type="entry name" value="Ac-CoA_Ac_transf"/>
    <property type="match status" value="1"/>
</dbReference>
<evidence type="ECO:0000256" key="2">
    <source>
        <dbReference type="ARBA" id="ARBA00010982"/>
    </source>
</evidence>
<feature type="active site" description="Proton acceptor" evidence="5">
    <location>
        <position position="361"/>
    </location>
</feature>
<comment type="similarity">
    <text evidence="2 6">Belongs to the thiolase-like superfamily. Thiolase family.</text>
</comment>
<dbReference type="Proteomes" id="UP000324629">
    <property type="component" value="Unassembled WGS sequence"/>
</dbReference>
<dbReference type="Pfam" id="PF02803">
    <property type="entry name" value="Thiolase_C"/>
    <property type="match status" value="1"/>
</dbReference>
<evidence type="ECO:0000256" key="3">
    <source>
        <dbReference type="ARBA" id="ARBA00022679"/>
    </source>
</evidence>
<evidence type="ECO:0000256" key="4">
    <source>
        <dbReference type="ARBA" id="ARBA00023315"/>
    </source>
</evidence>
<organism evidence="9 10">
    <name type="scientific">Paragonimus westermani</name>
    <dbReference type="NCBI Taxonomy" id="34504"/>
    <lineage>
        <taxon>Eukaryota</taxon>
        <taxon>Metazoa</taxon>
        <taxon>Spiralia</taxon>
        <taxon>Lophotrochozoa</taxon>
        <taxon>Platyhelminthes</taxon>
        <taxon>Trematoda</taxon>
        <taxon>Digenea</taxon>
        <taxon>Plagiorchiida</taxon>
        <taxon>Troglotremata</taxon>
        <taxon>Troglotrematidae</taxon>
        <taxon>Paragonimus</taxon>
    </lineage>
</organism>
<evidence type="ECO:0000256" key="1">
    <source>
        <dbReference type="ARBA" id="ARBA00005189"/>
    </source>
</evidence>
<proteinExistence type="inferred from homology"/>
<dbReference type="PANTHER" id="PTHR18919">
    <property type="entry name" value="ACETYL-COA C-ACYLTRANSFERASE"/>
    <property type="match status" value="1"/>
</dbReference>
<sequence length="405" mass="43096">MQMALLSKGIFVVSAKRTPIGAYGGLLKSMTCTDIAEVAARSCLSAIPVPPEHIGSVVFGNVIQSNRDTSNLSRHTAVRVGIPISTPALTVNRLCGSGFQAVISAAHDMLIGLTEVTLAGGSENMTEVPYVVRNIRFGTQLGLNYKLDDMLIDALVDHQIDMPMGITAENLAEKFDISREQCDEMALRSQTRWQNAHADNVFERELCYVHVKDKKGASLKMLSDEHPRKTSMEKLSMLKPAFKKNGVITAGNASGISDGAAALLLSTEEAMTRHDLKPLARFVAYSVVGCDPALMGIGPVPAVDKLMGALVPGKTGRDASSYFDMIEVNEAFSSQYLAVEQELKLDPAITNRHGGAIAMGHPVGASGARILAHLTHQLAQGKCKRALGTACIGGGQGIAVALEAM</sequence>
<feature type="active site" description="Proton acceptor" evidence="5">
    <location>
        <position position="391"/>
    </location>
</feature>
<dbReference type="PANTHER" id="PTHR18919:SF107">
    <property type="entry name" value="ACETYL-COA ACETYLTRANSFERASE, CYTOSOLIC"/>
    <property type="match status" value="1"/>
</dbReference>